<dbReference type="EC" id="3.6.1.67" evidence="2"/>
<dbReference type="PANTHER" id="PTHR43736:SF1">
    <property type="entry name" value="DIHYDRONEOPTERIN TRIPHOSPHATE DIPHOSPHATASE"/>
    <property type="match status" value="1"/>
</dbReference>
<dbReference type="InterPro" id="IPR015797">
    <property type="entry name" value="NUDIX_hydrolase-like_dom_sf"/>
</dbReference>
<proteinExistence type="predicted"/>
<evidence type="ECO:0000259" key="1">
    <source>
        <dbReference type="PROSITE" id="PS51462"/>
    </source>
</evidence>
<dbReference type="GO" id="GO:0019177">
    <property type="term" value="F:dihydroneopterin triphosphate pyrophosphohydrolase activity"/>
    <property type="evidence" value="ECO:0007669"/>
    <property type="project" value="UniProtKB-EC"/>
</dbReference>
<dbReference type="CDD" id="cd04664">
    <property type="entry name" value="NUDIX_DHNTPase_like"/>
    <property type="match status" value="1"/>
</dbReference>
<evidence type="ECO:0000313" key="3">
    <source>
        <dbReference type="Proteomes" id="UP001617427"/>
    </source>
</evidence>
<name>A0ABW8F578_9BURK</name>
<keyword evidence="2" id="KW-0378">Hydrolase</keyword>
<comment type="caution">
    <text evidence="2">The sequence shown here is derived from an EMBL/GenBank/DDBJ whole genome shotgun (WGS) entry which is preliminary data.</text>
</comment>
<dbReference type="InterPro" id="IPR000086">
    <property type="entry name" value="NUDIX_hydrolase_dom"/>
</dbReference>
<gene>
    <name evidence="2" type="primary">nudB</name>
    <name evidence="2" type="ORF">ACIPEN_21675</name>
</gene>
<accession>A0ABW8F578</accession>
<organism evidence="2 3">
    <name type="scientific">Herbaspirillum chlorophenolicum</name>
    <dbReference type="NCBI Taxonomy" id="211589"/>
    <lineage>
        <taxon>Bacteria</taxon>
        <taxon>Pseudomonadati</taxon>
        <taxon>Pseudomonadota</taxon>
        <taxon>Betaproteobacteria</taxon>
        <taxon>Burkholderiales</taxon>
        <taxon>Oxalobacteraceae</taxon>
        <taxon>Herbaspirillum</taxon>
    </lineage>
</organism>
<sequence>MNERPYKIPESVLVVIHTAEREVLLIERADKAGFWQSVTGSKDMPEEDLSETARREVQEETGIVVAAAGVESNQAIGNALPAVNLRDWQLSNIYEIYPVWRHRYAPGVTKNTEHVFGLLVPRDIPVTLAPREHTRYQWLPYREAADRCFSPSNAEAILQLPSYMQG</sequence>
<dbReference type="Gene3D" id="3.90.79.10">
    <property type="entry name" value="Nucleoside Triphosphate Pyrophosphohydrolase"/>
    <property type="match status" value="1"/>
</dbReference>
<dbReference type="PROSITE" id="PS51462">
    <property type="entry name" value="NUDIX"/>
    <property type="match status" value="1"/>
</dbReference>
<dbReference type="Proteomes" id="UP001617427">
    <property type="component" value="Unassembled WGS sequence"/>
</dbReference>
<protein>
    <submittedName>
        <fullName evidence="2">Dihydroneopterin triphosphate diphosphatase</fullName>
        <ecNumber evidence="2">3.6.1.67</ecNumber>
    </submittedName>
</protein>
<reference evidence="2 3" key="1">
    <citation type="submission" date="2024-10" db="EMBL/GenBank/DDBJ databases">
        <title>The Natural Products Discovery Center: Release of the First 8490 Sequenced Strains for Exploring Actinobacteria Biosynthetic Diversity.</title>
        <authorList>
            <person name="Kalkreuter E."/>
            <person name="Kautsar S.A."/>
            <person name="Yang D."/>
            <person name="Bader C.D."/>
            <person name="Teijaro C.N."/>
            <person name="Fluegel L."/>
            <person name="Davis C.M."/>
            <person name="Simpson J.R."/>
            <person name="Lauterbach L."/>
            <person name="Steele A.D."/>
            <person name="Gui C."/>
            <person name="Meng S."/>
            <person name="Li G."/>
            <person name="Viehrig K."/>
            <person name="Ye F."/>
            <person name="Su P."/>
            <person name="Kiefer A.F."/>
            <person name="Nichols A."/>
            <person name="Cepeda A.J."/>
            <person name="Yan W."/>
            <person name="Fan B."/>
            <person name="Jiang Y."/>
            <person name="Adhikari A."/>
            <person name="Zheng C.-J."/>
            <person name="Schuster L."/>
            <person name="Cowan T.M."/>
            <person name="Smanski M.J."/>
            <person name="Chevrette M.G."/>
            <person name="De Carvalho L.P.S."/>
            <person name="Shen B."/>
        </authorList>
    </citation>
    <scope>NUCLEOTIDE SEQUENCE [LARGE SCALE GENOMIC DNA]</scope>
    <source>
        <strain evidence="2 3">NPDC087045</strain>
    </source>
</reference>
<dbReference type="PANTHER" id="PTHR43736">
    <property type="entry name" value="ADP-RIBOSE PYROPHOSPHATASE"/>
    <property type="match status" value="1"/>
</dbReference>
<keyword evidence="3" id="KW-1185">Reference proteome</keyword>
<dbReference type="SUPFAM" id="SSF55811">
    <property type="entry name" value="Nudix"/>
    <property type="match status" value="1"/>
</dbReference>
<evidence type="ECO:0000313" key="2">
    <source>
        <dbReference type="EMBL" id="MFJ3048452.1"/>
    </source>
</evidence>
<dbReference type="EMBL" id="JBIUZV010000019">
    <property type="protein sequence ID" value="MFJ3048452.1"/>
    <property type="molecule type" value="Genomic_DNA"/>
</dbReference>
<dbReference type="Pfam" id="PF00293">
    <property type="entry name" value="NUDIX"/>
    <property type="match status" value="1"/>
</dbReference>
<dbReference type="RefSeq" id="WP_402703486.1">
    <property type="nucleotide sequence ID" value="NZ_JBIUZV010000019.1"/>
</dbReference>
<dbReference type="NCBIfam" id="NF006961">
    <property type="entry name" value="PRK09438.1"/>
    <property type="match status" value="1"/>
</dbReference>
<feature type="domain" description="Nudix hydrolase" evidence="1">
    <location>
        <begin position="5"/>
        <end position="161"/>
    </location>
</feature>